<evidence type="ECO:0000256" key="10">
    <source>
        <dbReference type="ARBA" id="ARBA00022692"/>
    </source>
</evidence>
<dbReference type="PANTHER" id="PTHR38689:SF1">
    <property type="entry name" value="SUCCINATE DEHYDROGENASE HYDROPHOBIC MEMBRANE ANCHOR SUBUNIT"/>
    <property type="match status" value="1"/>
</dbReference>
<dbReference type="UniPathway" id="UPA00223"/>
<dbReference type="Gene3D" id="1.20.1300.10">
    <property type="entry name" value="Fumarate reductase/succinate dehydrogenase, transmembrane subunit"/>
    <property type="match status" value="1"/>
</dbReference>
<evidence type="ECO:0000313" key="22">
    <source>
        <dbReference type="Proteomes" id="UP000054859"/>
    </source>
</evidence>
<dbReference type="AlphaFoldDB" id="A0A0W0R609"/>
<dbReference type="Proteomes" id="UP000281170">
    <property type="component" value="Plasmid 28"/>
</dbReference>
<evidence type="ECO:0000256" key="14">
    <source>
        <dbReference type="ARBA" id="ARBA00023004"/>
    </source>
</evidence>
<keyword evidence="6 16" id="KW-1003">Cell membrane</keyword>
<evidence type="ECO:0000256" key="9">
    <source>
        <dbReference type="ARBA" id="ARBA00022617"/>
    </source>
</evidence>
<dbReference type="GO" id="GO:0046872">
    <property type="term" value="F:metal ion binding"/>
    <property type="evidence" value="ECO:0007669"/>
    <property type="project" value="UniProtKB-KW"/>
</dbReference>
<keyword evidence="9 18" id="KW-0349">Heme</keyword>
<dbReference type="EMBL" id="LR134437">
    <property type="protein sequence ID" value="VEH86250.1"/>
    <property type="molecule type" value="Genomic_DNA"/>
</dbReference>
<comment type="subcellular location">
    <subcellularLocation>
        <location evidence="2 16">Cell inner membrane</location>
        <topology evidence="2 16">Multi-pass membrane protein</topology>
    </subcellularLocation>
</comment>
<dbReference type="InterPro" id="IPR014312">
    <property type="entry name" value="Succ_DH_anchor"/>
</dbReference>
<evidence type="ECO:0000256" key="18">
    <source>
        <dbReference type="PIRSR" id="PIRSR000169-2"/>
    </source>
</evidence>
<comment type="function">
    <text evidence="1 16">Membrane-anchoring subunit of succinate dehydrogenase (SDH).</text>
</comment>
<dbReference type="KEGG" id="ladl:NCTC12735_01898"/>
<dbReference type="PIRSF" id="PIRSF000169">
    <property type="entry name" value="SDH_D"/>
    <property type="match status" value="1"/>
</dbReference>
<dbReference type="RefSeq" id="WP_058462132.1">
    <property type="nucleotide sequence ID" value="NZ_CAAAHS010000002.1"/>
</dbReference>
<geneLocation type="plasmid" evidence="21 23">
    <name>28</name>
</geneLocation>
<dbReference type="CDD" id="cd03494">
    <property type="entry name" value="SQR_TypeC_SdhD"/>
    <property type="match status" value="1"/>
</dbReference>
<evidence type="ECO:0000256" key="15">
    <source>
        <dbReference type="ARBA" id="ARBA00023136"/>
    </source>
</evidence>
<keyword evidence="22" id="KW-1185">Reference proteome</keyword>
<evidence type="ECO:0000256" key="7">
    <source>
        <dbReference type="ARBA" id="ARBA00022519"/>
    </source>
</evidence>
<evidence type="ECO:0000256" key="4">
    <source>
        <dbReference type="ARBA" id="ARBA00019425"/>
    </source>
</evidence>
<evidence type="ECO:0000256" key="1">
    <source>
        <dbReference type="ARBA" id="ARBA00004050"/>
    </source>
</evidence>
<dbReference type="EMBL" id="LNKA01000001">
    <property type="protein sequence ID" value="KTC66462.1"/>
    <property type="molecule type" value="Genomic_DNA"/>
</dbReference>
<feature type="transmembrane region" description="Helical" evidence="19">
    <location>
        <begin position="59"/>
        <end position="79"/>
    </location>
</feature>
<keyword evidence="8 16" id="KW-0816">Tricarboxylic acid cycle</keyword>
<accession>A0A0W0R609</accession>
<evidence type="ECO:0000313" key="20">
    <source>
        <dbReference type="EMBL" id="KTC66462.1"/>
    </source>
</evidence>
<proteinExistence type="predicted"/>
<feature type="transmembrane region" description="Helical" evidence="19">
    <location>
        <begin position="91"/>
        <end position="113"/>
    </location>
</feature>
<evidence type="ECO:0000256" key="8">
    <source>
        <dbReference type="ARBA" id="ARBA00022532"/>
    </source>
</evidence>
<evidence type="ECO:0000256" key="3">
    <source>
        <dbReference type="ARBA" id="ARBA00005163"/>
    </source>
</evidence>
<evidence type="ECO:0000313" key="23">
    <source>
        <dbReference type="Proteomes" id="UP000281170"/>
    </source>
</evidence>
<dbReference type="Pfam" id="PF01127">
    <property type="entry name" value="Sdh_cyt"/>
    <property type="match status" value="1"/>
</dbReference>
<dbReference type="GO" id="GO:0006099">
    <property type="term" value="P:tricarboxylic acid cycle"/>
    <property type="evidence" value="ECO:0007669"/>
    <property type="project" value="UniProtKB-UniRule"/>
</dbReference>
<keyword evidence="7 16" id="KW-0997">Cell inner membrane</keyword>
<dbReference type="InterPro" id="IPR000701">
    <property type="entry name" value="SuccDH_FuR_B_TM-su"/>
</dbReference>
<evidence type="ECO:0000256" key="17">
    <source>
        <dbReference type="PIRSR" id="PIRSR000169-1"/>
    </source>
</evidence>
<dbReference type="OrthoDB" id="5612767at2"/>
<evidence type="ECO:0000256" key="11">
    <source>
        <dbReference type="ARBA" id="ARBA00022723"/>
    </source>
</evidence>
<protein>
    <recommendedName>
        <fullName evidence="4 16">Succinate dehydrogenase hydrophobic membrane anchor subunit</fullName>
    </recommendedName>
</protein>
<dbReference type="GO" id="GO:0005886">
    <property type="term" value="C:plasma membrane"/>
    <property type="evidence" value="ECO:0007669"/>
    <property type="project" value="UniProtKB-SubCell"/>
</dbReference>
<dbReference type="GO" id="GO:0020037">
    <property type="term" value="F:heme binding"/>
    <property type="evidence" value="ECO:0007669"/>
    <property type="project" value="InterPro"/>
</dbReference>
<keyword evidence="15 16" id="KW-0472">Membrane</keyword>
<dbReference type="NCBIfam" id="TIGR02968">
    <property type="entry name" value="succ_dehyd_anc"/>
    <property type="match status" value="1"/>
</dbReference>
<keyword evidence="13 19" id="KW-1133">Transmembrane helix</keyword>
<evidence type="ECO:0000256" key="13">
    <source>
        <dbReference type="ARBA" id="ARBA00022989"/>
    </source>
</evidence>
<feature type="binding site" description="axial binding residue" evidence="18">
    <location>
        <position position="71"/>
    </location>
    <ligand>
        <name>heme</name>
        <dbReference type="ChEBI" id="CHEBI:30413"/>
        <note>ligand shared with second transmembrane subunit</note>
    </ligand>
    <ligandPart>
        <name>Fe</name>
        <dbReference type="ChEBI" id="CHEBI:18248"/>
    </ligandPart>
</feature>
<name>A0A0W0R609_9GAMM</name>
<evidence type="ECO:0000256" key="2">
    <source>
        <dbReference type="ARBA" id="ARBA00004429"/>
    </source>
</evidence>
<comment type="cofactor">
    <cofactor evidence="18">
        <name>heme</name>
        <dbReference type="ChEBI" id="CHEBI:30413"/>
    </cofactor>
    <text evidence="18">The heme is bound between the two transmembrane subunits.</text>
</comment>
<feature type="binding site" evidence="17">
    <location>
        <position position="83"/>
    </location>
    <ligand>
        <name>a ubiquinone</name>
        <dbReference type="ChEBI" id="CHEBI:16389"/>
    </ligand>
</feature>
<reference evidence="20 22" key="1">
    <citation type="submission" date="2015-11" db="EMBL/GenBank/DDBJ databases">
        <title>Identification of large and diverse effector repertoires of 38 Legionella species.</title>
        <authorList>
            <person name="Burstein D."/>
            <person name="Amaro F."/>
            <person name="Zusman T."/>
            <person name="Lifshitz Z."/>
            <person name="Cohen O."/>
            <person name="Gilbert J.A."/>
            <person name="Pupko T."/>
            <person name="Shuman H.A."/>
            <person name="Segal G."/>
        </authorList>
    </citation>
    <scope>NUCLEOTIDE SEQUENCE [LARGE SCALE GENOMIC DNA]</scope>
    <source>
        <strain evidence="20 22">1762-AUS-E</strain>
    </source>
</reference>
<evidence type="ECO:0000256" key="5">
    <source>
        <dbReference type="ARBA" id="ARBA00022448"/>
    </source>
</evidence>
<keyword evidence="21" id="KW-0614">Plasmid</keyword>
<dbReference type="STRING" id="45056.Lade_1120"/>
<dbReference type="PATRIC" id="fig|45056.6.peg.1159"/>
<dbReference type="SUPFAM" id="SSF81343">
    <property type="entry name" value="Fumarate reductase respiratory complex transmembrane subunits"/>
    <property type="match status" value="1"/>
</dbReference>
<evidence type="ECO:0000256" key="6">
    <source>
        <dbReference type="ARBA" id="ARBA00022475"/>
    </source>
</evidence>
<feature type="transmembrane region" description="Helical" evidence="19">
    <location>
        <begin position="21"/>
        <end position="39"/>
    </location>
</feature>
<keyword evidence="10 19" id="KW-0812">Transmembrane</keyword>
<gene>
    <name evidence="20" type="primary">sdhD</name>
    <name evidence="20" type="ORF">Lade_1120</name>
    <name evidence="21" type="ORF">NCTC12735_01898</name>
</gene>
<keyword evidence="12 16" id="KW-0249">Electron transport</keyword>
<sequence>MVPNVTSLTGNGLKDWLIQRLTAVYFAVYCLFLLGFIIAHPGMRFEQWLALFHFPFFKIATIIALLAFLLHTWIGIWTVTTDYITCTAIRLTVQSLVLLVLLAQLVGGIMIVWGQ</sequence>
<comment type="pathway">
    <text evidence="3 16">Carbohydrate metabolism; tricarboxylic acid cycle.</text>
</comment>
<dbReference type="Proteomes" id="UP000054859">
    <property type="component" value="Unassembled WGS sequence"/>
</dbReference>
<keyword evidence="11 18" id="KW-0479">Metal-binding</keyword>
<keyword evidence="14 18" id="KW-0408">Iron</keyword>
<keyword evidence="5 16" id="KW-0813">Transport</keyword>
<reference evidence="21 23" key="2">
    <citation type="submission" date="2018-12" db="EMBL/GenBank/DDBJ databases">
        <authorList>
            <consortium name="Pathogen Informatics"/>
        </authorList>
    </citation>
    <scope>NUCLEOTIDE SEQUENCE [LARGE SCALE GENOMIC DNA]</scope>
    <source>
        <strain evidence="21 23">NCTC12735</strain>
        <plasmid evidence="23">28</plasmid>
    </source>
</reference>
<dbReference type="PANTHER" id="PTHR38689">
    <property type="entry name" value="SUCCINATE DEHYDROGENASE HYDROPHOBIC MEMBRANE ANCHOR SUBUNIT"/>
    <property type="match status" value="1"/>
</dbReference>
<dbReference type="GO" id="GO:0009055">
    <property type="term" value="F:electron transfer activity"/>
    <property type="evidence" value="ECO:0007669"/>
    <property type="project" value="TreeGrafter"/>
</dbReference>
<dbReference type="InterPro" id="IPR034804">
    <property type="entry name" value="SQR/QFR_C/D"/>
</dbReference>
<evidence type="ECO:0000313" key="21">
    <source>
        <dbReference type="EMBL" id="VEH86250.1"/>
    </source>
</evidence>
<evidence type="ECO:0000256" key="12">
    <source>
        <dbReference type="ARBA" id="ARBA00022982"/>
    </source>
</evidence>
<evidence type="ECO:0000256" key="16">
    <source>
        <dbReference type="PIRNR" id="PIRNR000169"/>
    </source>
</evidence>
<organism evidence="20 22">
    <name type="scientific">Legionella adelaidensis</name>
    <dbReference type="NCBI Taxonomy" id="45056"/>
    <lineage>
        <taxon>Bacteria</taxon>
        <taxon>Pseudomonadati</taxon>
        <taxon>Pseudomonadota</taxon>
        <taxon>Gammaproteobacteria</taxon>
        <taxon>Legionellales</taxon>
        <taxon>Legionellaceae</taxon>
        <taxon>Legionella</taxon>
    </lineage>
</organism>
<evidence type="ECO:0000256" key="19">
    <source>
        <dbReference type="SAM" id="Phobius"/>
    </source>
</evidence>
<dbReference type="GO" id="GO:0017004">
    <property type="term" value="P:cytochrome complex assembly"/>
    <property type="evidence" value="ECO:0007669"/>
    <property type="project" value="TreeGrafter"/>
</dbReference>